<dbReference type="EMBL" id="MHNF01000007">
    <property type="protein sequence ID" value="OGZ41825.1"/>
    <property type="molecule type" value="Genomic_DNA"/>
</dbReference>
<evidence type="ECO:0000313" key="3">
    <source>
        <dbReference type="Proteomes" id="UP000177126"/>
    </source>
</evidence>
<reference evidence="2 3" key="1">
    <citation type="journal article" date="2016" name="Nat. Commun.">
        <title>Thousands of microbial genomes shed light on interconnected biogeochemical processes in an aquifer system.</title>
        <authorList>
            <person name="Anantharaman K."/>
            <person name="Brown C.T."/>
            <person name="Hug L.A."/>
            <person name="Sharon I."/>
            <person name="Castelle C.J."/>
            <person name="Probst A.J."/>
            <person name="Thomas B.C."/>
            <person name="Singh A."/>
            <person name="Wilkins M.J."/>
            <person name="Karaoz U."/>
            <person name="Brodie E.L."/>
            <person name="Williams K.H."/>
            <person name="Hubbard S.S."/>
            <person name="Banfield J.F."/>
        </authorList>
    </citation>
    <scope>NUCLEOTIDE SEQUENCE [LARGE SCALE GENOMIC DNA]</scope>
</reference>
<accession>A0A1G2FUR2</accession>
<proteinExistence type="predicted"/>
<dbReference type="Proteomes" id="UP000177126">
    <property type="component" value="Unassembled WGS sequence"/>
</dbReference>
<dbReference type="AlphaFoldDB" id="A0A1G2FUR2"/>
<evidence type="ECO:0000313" key="2">
    <source>
        <dbReference type="EMBL" id="OGZ41825.1"/>
    </source>
</evidence>
<organism evidence="2 3">
    <name type="scientific">Candidatus Portnoybacteria bacterium RIFCSPLOWO2_02_FULL_39_11</name>
    <dbReference type="NCBI Taxonomy" id="1802001"/>
    <lineage>
        <taxon>Bacteria</taxon>
        <taxon>Candidatus Portnoyibacteriota</taxon>
    </lineage>
</organism>
<comment type="caution">
    <text evidence="2">The sequence shown here is derived from an EMBL/GenBank/DDBJ whole genome shotgun (WGS) entry which is preliminary data.</text>
</comment>
<sequence>MYKTVVRDTIPCWYEIGWQANPPAILLRVHQDFIKNNTLVANPELPIIKSLQKEFGFKKFCGDLNGHFGFDDAFVHQGEKNDFTEYLILLPKIKKETGKKCPDCRGKGKKKDSGYSE</sequence>
<name>A0A1G2FUR2_9BACT</name>
<gene>
    <name evidence="2" type="ORF">A3B04_03120</name>
</gene>
<evidence type="ECO:0000256" key="1">
    <source>
        <dbReference type="SAM" id="MobiDB-lite"/>
    </source>
</evidence>
<protein>
    <submittedName>
        <fullName evidence="2">Uncharacterized protein</fullName>
    </submittedName>
</protein>
<feature type="region of interest" description="Disordered" evidence="1">
    <location>
        <begin position="97"/>
        <end position="117"/>
    </location>
</feature>